<dbReference type="RefSeq" id="WP_009429868.1">
    <property type="nucleotide sequence ID" value="NZ_CAUVJN010000054.1"/>
</dbReference>
<proteinExistence type="inferred from homology"/>
<dbReference type="EMBL" id="JABZRD010000092">
    <property type="protein sequence ID" value="MBF1283323.1"/>
    <property type="molecule type" value="Genomic_DNA"/>
</dbReference>
<dbReference type="Proteomes" id="UP000709351">
    <property type="component" value="Unassembled WGS sequence"/>
</dbReference>
<sequence length="81" mass="9479">MIAVNYTTMRNNLKEYCDLATDNGETIIITRKEDKNVVVLSLEQFNEMEKELRNARYLDKLERGFKQLLDGKGTVHELIED</sequence>
<dbReference type="AlphaFoldDB" id="A0A930GZ19"/>
<evidence type="ECO:0000256" key="1">
    <source>
        <dbReference type="ARBA" id="ARBA00009981"/>
    </source>
</evidence>
<reference evidence="3" key="1">
    <citation type="submission" date="2020-04" db="EMBL/GenBank/DDBJ databases">
        <title>Deep metagenomics examines the oral microbiome during advanced dental caries in children, revealing novel taxa and co-occurrences with host molecules.</title>
        <authorList>
            <person name="Baker J.L."/>
            <person name="Morton J.T."/>
            <person name="Dinis M."/>
            <person name="Alvarez R."/>
            <person name="Tran N.C."/>
            <person name="Knight R."/>
            <person name="Edlund A."/>
        </authorList>
    </citation>
    <scope>NUCLEOTIDE SEQUENCE</scope>
    <source>
        <strain evidence="3">JCVI_24_bin.2</strain>
    </source>
</reference>
<comment type="caution">
    <text evidence="3">The sequence shown here is derived from an EMBL/GenBank/DDBJ whole genome shotgun (WGS) entry which is preliminary data.</text>
</comment>
<dbReference type="SUPFAM" id="SSF143120">
    <property type="entry name" value="YefM-like"/>
    <property type="match status" value="1"/>
</dbReference>
<dbReference type="NCBIfam" id="TIGR01552">
    <property type="entry name" value="phd_fam"/>
    <property type="match status" value="1"/>
</dbReference>
<dbReference type="Pfam" id="PF02604">
    <property type="entry name" value="PhdYeFM_antitox"/>
    <property type="match status" value="1"/>
</dbReference>
<dbReference type="InterPro" id="IPR036165">
    <property type="entry name" value="YefM-like_sf"/>
</dbReference>
<name>A0A930GZ19_9FIRM</name>
<organism evidence="3 4">
    <name type="scientific">Oribacterium parvum</name>
    <dbReference type="NCBI Taxonomy" id="1501329"/>
    <lineage>
        <taxon>Bacteria</taxon>
        <taxon>Bacillati</taxon>
        <taxon>Bacillota</taxon>
        <taxon>Clostridia</taxon>
        <taxon>Lachnospirales</taxon>
        <taxon>Lachnospiraceae</taxon>
        <taxon>Oribacterium</taxon>
    </lineage>
</organism>
<evidence type="ECO:0000313" key="4">
    <source>
        <dbReference type="Proteomes" id="UP000709351"/>
    </source>
</evidence>
<comment type="similarity">
    <text evidence="1 2">Belongs to the phD/YefM antitoxin family.</text>
</comment>
<comment type="function">
    <text evidence="2">Antitoxin component of a type II toxin-antitoxin (TA) system.</text>
</comment>
<evidence type="ECO:0000313" key="3">
    <source>
        <dbReference type="EMBL" id="MBF1283323.1"/>
    </source>
</evidence>
<gene>
    <name evidence="3" type="ORF">HXM93_02145</name>
</gene>
<protein>
    <recommendedName>
        <fullName evidence="2">Antitoxin</fullName>
    </recommendedName>
</protein>
<dbReference type="Gene3D" id="3.40.1620.10">
    <property type="entry name" value="YefM-like domain"/>
    <property type="match status" value="1"/>
</dbReference>
<accession>A0A930GZ19</accession>
<evidence type="ECO:0000256" key="2">
    <source>
        <dbReference type="RuleBase" id="RU362080"/>
    </source>
</evidence>
<dbReference type="InterPro" id="IPR006442">
    <property type="entry name" value="Antitoxin_Phd/YefM"/>
</dbReference>